<dbReference type="EMBL" id="MK500406">
    <property type="protein sequence ID" value="QBK88913.1"/>
    <property type="molecule type" value="Genomic_DNA"/>
</dbReference>
<name>A0A481Z081_9VIRU</name>
<organism evidence="2">
    <name type="scientific">Mimivirus LCMiAC02</name>
    <dbReference type="NCBI Taxonomy" id="2506609"/>
    <lineage>
        <taxon>Viruses</taxon>
        <taxon>Varidnaviria</taxon>
        <taxon>Bamfordvirae</taxon>
        <taxon>Nucleocytoviricota</taxon>
        <taxon>Megaviricetes</taxon>
        <taxon>Imitervirales</taxon>
        <taxon>Mimiviridae</taxon>
        <taxon>Klosneuvirinae</taxon>
    </lineage>
</organism>
<keyword evidence="1" id="KW-1133">Transmembrane helix</keyword>
<sequence>MVILLIMLIVIVVIIVTLLIVKIIIIKNKQQNTKIRKIKTVSRVISLSNPVDVVREYDYKKLDDILEEPTRRVPRHEIPPMYVKGYLDYPTRGYPDNFSQLGLLIAVDKNKKDSKDNKILRLFGRQVYPGSSEYEYYTAINSSYDQIKVSLNTKRRELYDGDIIKIKELGAKYKVKLHRYDSPKYYPDLIV</sequence>
<protein>
    <submittedName>
        <fullName evidence="2">Uncharacterized protein</fullName>
    </submittedName>
</protein>
<evidence type="ECO:0000256" key="1">
    <source>
        <dbReference type="SAM" id="Phobius"/>
    </source>
</evidence>
<dbReference type="Pfam" id="PF19059">
    <property type="entry name" value="DUF5755"/>
    <property type="match status" value="1"/>
</dbReference>
<accession>A0A481Z081</accession>
<keyword evidence="1" id="KW-0812">Transmembrane</keyword>
<keyword evidence="1" id="KW-0472">Membrane</keyword>
<evidence type="ECO:0000313" key="2">
    <source>
        <dbReference type="EMBL" id="QBK88913.1"/>
    </source>
</evidence>
<proteinExistence type="predicted"/>
<dbReference type="InterPro" id="IPR043929">
    <property type="entry name" value="DUF5755"/>
</dbReference>
<reference evidence="2" key="1">
    <citation type="journal article" date="2019" name="MBio">
        <title>Virus Genomes from Deep Sea Sediments Expand the Ocean Megavirome and Support Independent Origins of Viral Gigantism.</title>
        <authorList>
            <person name="Backstrom D."/>
            <person name="Yutin N."/>
            <person name="Jorgensen S.L."/>
            <person name="Dharamshi J."/>
            <person name="Homa F."/>
            <person name="Zaremba-Niedwiedzka K."/>
            <person name="Spang A."/>
            <person name="Wolf Y.I."/>
            <person name="Koonin E.V."/>
            <person name="Ettema T.J."/>
        </authorList>
    </citation>
    <scope>NUCLEOTIDE SEQUENCE</scope>
</reference>
<gene>
    <name evidence="2" type="ORF">LCMiAC02_00060</name>
</gene>
<feature type="transmembrane region" description="Helical" evidence="1">
    <location>
        <begin position="6"/>
        <end position="26"/>
    </location>
</feature>